<evidence type="ECO:0000256" key="1">
    <source>
        <dbReference type="SAM" id="MobiDB-lite"/>
    </source>
</evidence>
<organism evidence="2 3">
    <name type="scientific">Sorangium cellulosum</name>
    <name type="common">Polyangium cellulosum</name>
    <dbReference type="NCBI Taxonomy" id="56"/>
    <lineage>
        <taxon>Bacteria</taxon>
        <taxon>Pseudomonadati</taxon>
        <taxon>Myxococcota</taxon>
        <taxon>Polyangia</taxon>
        <taxon>Polyangiales</taxon>
        <taxon>Polyangiaceae</taxon>
        <taxon>Sorangium</taxon>
    </lineage>
</organism>
<dbReference type="Proteomes" id="UP000075260">
    <property type="component" value="Unassembled WGS sequence"/>
</dbReference>
<sequence length="117" mass="12551">MPIGARKDSSFYAVTMAPDVCLTPVGGAMVPVPYMLYASFDGSMKCIENVNLNGKPSYVYDHSQAPTVQGDEPGTGGGVKSGVNKGKVWAHEASTNVRADGRRIVRRGDRCWMNVKA</sequence>
<dbReference type="Pfam" id="PF13665">
    <property type="entry name" value="Tox-PAAR-like"/>
    <property type="match status" value="1"/>
</dbReference>
<comment type="caution">
    <text evidence="2">The sequence shown here is derived from an EMBL/GenBank/DDBJ whole genome shotgun (WGS) entry which is preliminary data.</text>
</comment>
<feature type="region of interest" description="Disordered" evidence="1">
    <location>
        <begin position="63"/>
        <end position="83"/>
    </location>
</feature>
<evidence type="ECO:0000313" key="3">
    <source>
        <dbReference type="Proteomes" id="UP000075260"/>
    </source>
</evidence>
<name>A0A150QB56_SORCE</name>
<dbReference type="OrthoDB" id="5526711at2"/>
<proteinExistence type="predicted"/>
<protein>
    <submittedName>
        <fullName evidence="2">Uncharacterized protein</fullName>
    </submittedName>
</protein>
<accession>A0A150QB56</accession>
<dbReference type="EMBL" id="JEMA01000849">
    <property type="protein sequence ID" value="KYF65219.1"/>
    <property type="molecule type" value="Genomic_DNA"/>
</dbReference>
<reference evidence="2 3" key="1">
    <citation type="submission" date="2014-02" db="EMBL/GenBank/DDBJ databases">
        <title>The small core and large imbalanced accessory genome model reveals a collaborative survival strategy of Sorangium cellulosum strains in nature.</title>
        <authorList>
            <person name="Han K."/>
            <person name="Peng R."/>
            <person name="Blom J."/>
            <person name="Li Y.-Z."/>
        </authorList>
    </citation>
    <scope>NUCLEOTIDE SEQUENCE [LARGE SCALE GENOMIC DNA]</scope>
    <source>
        <strain evidence="2 3">So0008-312</strain>
    </source>
</reference>
<dbReference type="RefSeq" id="WP_061611241.1">
    <property type="nucleotide sequence ID" value="NZ_CP162579.1"/>
</dbReference>
<evidence type="ECO:0000313" key="2">
    <source>
        <dbReference type="EMBL" id="KYF65219.1"/>
    </source>
</evidence>
<gene>
    <name evidence="2" type="ORF">BE15_02375</name>
</gene>
<dbReference type="AlphaFoldDB" id="A0A150QB56"/>